<reference evidence="2 3" key="1">
    <citation type="submission" date="2018-02" db="EMBL/GenBank/DDBJ databases">
        <title>Comparative genomes isolates from brazilian mangrove.</title>
        <authorList>
            <person name="Araujo J.E."/>
            <person name="Taketani R.G."/>
            <person name="Silva M.C.P."/>
            <person name="Loureco M.V."/>
            <person name="Andreote F.D."/>
        </authorList>
    </citation>
    <scope>NUCLEOTIDE SEQUENCE [LARGE SCALE GENOMIC DNA]</scope>
    <source>
        <strain evidence="2 3">HEX-2 MGV</strain>
    </source>
</reference>
<proteinExistence type="predicted"/>
<dbReference type="NCBIfam" id="NF038324">
    <property type="entry name" value="DrmB_fam"/>
    <property type="match status" value="1"/>
</dbReference>
<dbReference type="InterPro" id="IPR018973">
    <property type="entry name" value="MZB"/>
</dbReference>
<feature type="domain" description="MrfA-like Zn-binding" evidence="1">
    <location>
        <begin position="476"/>
        <end position="575"/>
    </location>
</feature>
<dbReference type="InterPro" id="IPR047721">
    <property type="entry name" value="DrmB"/>
</dbReference>
<evidence type="ECO:0000313" key="3">
    <source>
        <dbReference type="Proteomes" id="UP000240009"/>
    </source>
</evidence>
<accession>A0A2S8G329</accession>
<organism evidence="2 3">
    <name type="scientific">Blastopirellula marina</name>
    <dbReference type="NCBI Taxonomy" id="124"/>
    <lineage>
        <taxon>Bacteria</taxon>
        <taxon>Pseudomonadati</taxon>
        <taxon>Planctomycetota</taxon>
        <taxon>Planctomycetia</taxon>
        <taxon>Pirellulales</taxon>
        <taxon>Pirellulaceae</taxon>
        <taxon>Blastopirellula</taxon>
    </lineage>
</organism>
<sequence>MSRRPGSRPHGQVRRSQLITSFGPGSMMDLPNHSVLIGGLDSWTLGGDEIIEPRLVDKLKDLFDPPLQNLKLYTPPADNDDPTAPQTGITAWQFPEWFITQDVDSEPRNGVIRARMLVHRRMLSKGKFIDDAKKKRSVVPVRFVRACRNGHIGDIDWYFFVHGGHTDCRRQMWIEERGTSGDLAEVWVRCECGRGERNMALAAESPQTLGRCDGHRPWLGALANESCGEPNRLLIRTASNAYFPQLMSVISLPDRNETLREAVEAVWDFIGEVEDAGEVKYERKKAKVSAALDGFKDEEVFAEIKVRRGQSAGAGKSIKQAEMETLIASKDAIGDDKPDGNFFARNLPRNEWDMPWMNQVERVVLVHRLREVMAQVGFTRFEAVSPDIDGELEMGVRRASLAREISWLPAIENRGEGVFIQFRKDAVEQWAARPDVITRGKRLLAGYEAWKGEHSGASKKFVEAGGMLPYVLFHSFSHLLVTAVSLECGYPASSIRERIYTIPEIGYGVLLYTGTSDAEGTLGGLVQVGRRIHEHIRNALEMGELCSNDPVCAQHEPANQHERRFLHGAACHGCLLISETSCEQHNEFLDRALVVPTVDHLGVEFFRSGGQ</sequence>
<evidence type="ECO:0000313" key="2">
    <source>
        <dbReference type="EMBL" id="PQO38862.1"/>
    </source>
</evidence>
<name>A0A2S8G329_9BACT</name>
<dbReference type="AlphaFoldDB" id="A0A2S8G329"/>
<evidence type="ECO:0000259" key="1">
    <source>
        <dbReference type="Pfam" id="PF09369"/>
    </source>
</evidence>
<comment type="caution">
    <text evidence="2">The sequence shown here is derived from an EMBL/GenBank/DDBJ whole genome shotgun (WGS) entry which is preliminary data.</text>
</comment>
<dbReference type="RefSeq" id="WP_105350061.1">
    <property type="nucleotide sequence ID" value="NZ_PUIA01000016.1"/>
</dbReference>
<protein>
    <recommendedName>
        <fullName evidence="1">MrfA-like Zn-binding domain-containing protein</fullName>
    </recommendedName>
</protein>
<dbReference type="OrthoDB" id="9134227at2"/>
<dbReference type="Proteomes" id="UP000240009">
    <property type="component" value="Unassembled WGS sequence"/>
</dbReference>
<dbReference type="EMBL" id="PUIA01000016">
    <property type="protein sequence ID" value="PQO38862.1"/>
    <property type="molecule type" value="Genomic_DNA"/>
</dbReference>
<gene>
    <name evidence="2" type="ORF">C5Y96_03040</name>
</gene>
<dbReference type="Pfam" id="PF09369">
    <property type="entry name" value="MZB"/>
    <property type="match status" value="1"/>
</dbReference>